<reference evidence="3 4" key="1">
    <citation type="submission" date="2021-02" db="EMBL/GenBank/DDBJ databases">
        <title>De Novo genome assembly of isolated myxobacteria.</title>
        <authorList>
            <person name="Stevens D.C."/>
        </authorList>
    </citation>
    <scope>NUCLEOTIDE SEQUENCE [LARGE SCALE GENOMIC DNA]</scope>
    <source>
        <strain evidence="3 4">SCHIC003</strain>
    </source>
</reference>
<dbReference type="RefSeq" id="WP_206717466.1">
    <property type="nucleotide sequence ID" value="NZ_CP071091.1"/>
</dbReference>
<dbReference type="InterPro" id="IPR011004">
    <property type="entry name" value="Trimer_LpxA-like_sf"/>
</dbReference>
<keyword evidence="4" id="KW-1185">Reference proteome</keyword>
<dbReference type="Proteomes" id="UP000663090">
    <property type="component" value="Chromosome"/>
</dbReference>
<feature type="signal peptide" evidence="2">
    <location>
        <begin position="1"/>
        <end position="21"/>
    </location>
</feature>
<dbReference type="SUPFAM" id="SSF51161">
    <property type="entry name" value="Trimeric LpxA-like enzymes"/>
    <property type="match status" value="1"/>
</dbReference>
<keyword evidence="2" id="KW-0732">Signal</keyword>
<evidence type="ECO:0000256" key="2">
    <source>
        <dbReference type="SAM" id="SignalP"/>
    </source>
</evidence>
<feature type="compositionally biased region" description="Acidic residues" evidence="1">
    <location>
        <begin position="172"/>
        <end position="186"/>
    </location>
</feature>
<evidence type="ECO:0000313" key="3">
    <source>
        <dbReference type="EMBL" id="QSQ15775.1"/>
    </source>
</evidence>
<feature type="chain" id="PRO_5045659147" description="Polymer-forming cytoskeletal protein" evidence="2">
    <location>
        <begin position="22"/>
        <end position="186"/>
    </location>
</feature>
<proteinExistence type="predicted"/>
<protein>
    <recommendedName>
        <fullName evidence="5">Polymer-forming cytoskeletal protein</fullName>
    </recommendedName>
</protein>
<organism evidence="3 4">
    <name type="scientific">Myxococcus landrumensis</name>
    <dbReference type="NCBI Taxonomy" id="2813577"/>
    <lineage>
        <taxon>Bacteria</taxon>
        <taxon>Pseudomonadati</taxon>
        <taxon>Myxococcota</taxon>
        <taxon>Myxococcia</taxon>
        <taxon>Myxococcales</taxon>
        <taxon>Cystobacterineae</taxon>
        <taxon>Myxococcaceae</taxon>
        <taxon>Myxococcus</taxon>
    </lineage>
</organism>
<evidence type="ECO:0000313" key="4">
    <source>
        <dbReference type="Proteomes" id="UP000663090"/>
    </source>
</evidence>
<gene>
    <name evidence="3" type="ORF">JY572_06865</name>
</gene>
<dbReference type="Gene3D" id="2.160.20.20">
    <property type="match status" value="1"/>
</dbReference>
<dbReference type="InterPro" id="IPR012332">
    <property type="entry name" value="Autotransporter_pectin_lyase_C"/>
</dbReference>
<feature type="region of interest" description="Disordered" evidence="1">
    <location>
        <begin position="166"/>
        <end position="186"/>
    </location>
</feature>
<accession>A0ABX7NDU8</accession>
<sequence length="186" mass="19139">MRSPLLPTLALVSTLALPAFAGDTAAKKTSDVKVKVVCAQDSKDGSRAVQGTNLVIEAGENVKDAVAIDGDVIVRKGASVDDAVAIHGRVIVEPGARVKGDAVSMGGEVRVQKGARVEGSALALGGKLSVDKDATIEGDKVSLSFEIGGKDLVKGLIEEALDDESGCHIIDSDNDEDDSDESDKDV</sequence>
<dbReference type="EMBL" id="CP071091">
    <property type="protein sequence ID" value="QSQ15775.1"/>
    <property type="molecule type" value="Genomic_DNA"/>
</dbReference>
<evidence type="ECO:0008006" key="5">
    <source>
        <dbReference type="Google" id="ProtNLM"/>
    </source>
</evidence>
<name>A0ABX7NDU8_9BACT</name>
<evidence type="ECO:0000256" key="1">
    <source>
        <dbReference type="SAM" id="MobiDB-lite"/>
    </source>
</evidence>